<proteinExistence type="predicted"/>
<evidence type="ECO:0000313" key="1">
    <source>
        <dbReference type="EMBL" id="MBP1851492.1"/>
    </source>
</evidence>
<accession>A0ABS4E0M5</accession>
<organism evidence="1 2">
    <name type="scientific">Rhizobium halophytocola</name>
    <dbReference type="NCBI Taxonomy" id="735519"/>
    <lineage>
        <taxon>Bacteria</taxon>
        <taxon>Pseudomonadati</taxon>
        <taxon>Pseudomonadota</taxon>
        <taxon>Alphaproteobacteria</taxon>
        <taxon>Hyphomicrobiales</taxon>
        <taxon>Rhizobiaceae</taxon>
        <taxon>Rhizobium/Agrobacterium group</taxon>
        <taxon>Rhizobium</taxon>
    </lineage>
</organism>
<evidence type="ECO:0008006" key="3">
    <source>
        <dbReference type="Google" id="ProtNLM"/>
    </source>
</evidence>
<name>A0ABS4E0M5_9HYPH</name>
<keyword evidence="2" id="KW-1185">Reference proteome</keyword>
<comment type="caution">
    <text evidence="1">The sequence shown here is derived from an EMBL/GenBank/DDBJ whole genome shotgun (WGS) entry which is preliminary data.</text>
</comment>
<evidence type="ECO:0000313" key="2">
    <source>
        <dbReference type="Proteomes" id="UP000759443"/>
    </source>
</evidence>
<protein>
    <recommendedName>
        <fullName evidence="3">SGNH/GDSL hydrolase family protein</fullName>
    </recommendedName>
</protein>
<dbReference type="RefSeq" id="WP_209946255.1">
    <property type="nucleotide sequence ID" value="NZ_JAGGJU010000007.1"/>
</dbReference>
<dbReference type="SUPFAM" id="SSF52266">
    <property type="entry name" value="SGNH hydrolase"/>
    <property type="match status" value="1"/>
</dbReference>
<sequence length="536" mass="56424">MFGIAIAAGLQQANGQAVTSDNWVVKDAAGRAAILDLDSEHDRGWHAGKLYRSEGAALAAIGGTASGAARTIGPYVSPDSPNLVINGDGNALAGWTAFQGGTIASINGEIELTAAGNLSGFSQAIALGAGRAAIGSARGRRGTTATTCYAFTSSNNSTLNAASGIIALPSTTMLAGTLKVSGRSSGVWIGARNSSSAGSGTAYFDDFELYEVIPFAGWDSGSDGVSLLVEFSTPASLAAPQVIAQSDIESERDRIRVELSTTFELTVSFRANNTDFARLDLAPLAASTRYSLSLAGSSAGNAFAASLNGGTAISDSLAELPGSSHLWIGRSYSGDFFQGRIHRLAVVNDWQPDWWLQKVTAPMDAIWTEGDSYVANTGGTGLSLETRNISGRAVITTAVGGSAISDIEARVAIRATLLKELTFVLWDGSPNDYGSIEDYCGRIGNILNRLDHERFVLIPPSVPYGMSGSNALAIRAEMRLRWPDHILDWRDWIANSDGVIDEDRMLNYPADLYHLNSSAMTQMATGLQAFLSAKGW</sequence>
<dbReference type="Proteomes" id="UP000759443">
    <property type="component" value="Unassembled WGS sequence"/>
</dbReference>
<reference evidence="1 2" key="1">
    <citation type="submission" date="2021-03" db="EMBL/GenBank/DDBJ databases">
        <title>Genomic Encyclopedia of Type Strains, Phase IV (KMG-IV): sequencing the most valuable type-strain genomes for metagenomic binning, comparative biology and taxonomic classification.</title>
        <authorList>
            <person name="Goeker M."/>
        </authorList>
    </citation>
    <scope>NUCLEOTIDE SEQUENCE [LARGE SCALE GENOMIC DNA]</scope>
    <source>
        <strain evidence="1 2">DSM 21600</strain>
    </source>
</reference>
<gene>
    <name evidence="1" type="ORF">J2Z17_002937</name>
</gene>
<dbReference type="EMBL" id="JAGGJU010000007">
    <property type="protein sequence ID" value="MBP1851492.1"/>
    <property type="molecule type" value="Genomic_DNA"/>
</dbReference>